<protein>
    <recommendedName>
        <fullName evidence="4">GyrI-like small molecule binding protein</fullName>
    </recommendedName>
</protein>
<organism evidence="2 3">
    <name type="scientific">Marinoscillum furvescens DSM 4134</name>
    <dbReference type="NCBI Taxonomy" id="1122208"/>
    <lineage>
        <taxon>Bacteria</taxon>
        <taxon>Pseudomonadati</taxon>
        <taxon>Bacteroidota</taxon>
        <taxon>Cytophagia</taxon>
        <taxon>Cytophagales</taxon>
        <taxon>Reichenbachiellaceae</taxon>
        <taxon>Marinoscillum</taxon>
    </lineage>
</organism>
<comment type="caution">
    <text evidence="2">The sequence shown here is derived from an EMBL/GenBank/DDBJ whole genome shotgun (WGS) entry which is preliminary data.</text>
</comment>
<name>A0A3D9L787_MARFU</name>
<evidence type="ECO:0000313" key="2">
    <source>
        <dbReference type="EMBL" id="REE00581.1"/>
    </source>
</evidence>
<sequence>MNISRTRGVYITLIIVFVGIIITSVYALLGGFEEVHVYQMEPVERTVIGRSFYSHYTDEAPVDFGRKCREMLENGDVEGTLTRITFQSDTLAQNHLHQFVGITLSTEMAEVPTGFEVREFSSKERFAVFLSMHVLVQPRPHTIEAMIRDKASADGYQLRDYFYELRYLDNSLSVEGWVE</sequence>
<evidence type="ECO:0008006" key="4">
    <source>
        <dbReference type="Google" id="ProtNLM"/>
    </source>
</evidence>
<dbReference type="AlphaFoldDB" id="A0A3D9L787"/>
<evidence type="ECO:0000313" key="3">
    <source>
        <dbReference type="Proteomes" id="UP000256779"/>
    </source>
</evidence>
<gene>
    <name evidence="2" type="ORF">C7460_105210</name>
</gene>
<evidence type="ECO:0000256" key="1">
    <source>
        <dbReference type="SAM" id="Phobius"/>
    </source>
</evidence>
<proteinExistence type="predicted"/>
<dbReference type="EMBL" id="QREG01000005">
    <property type="protein sequence ID" value="REE00581.1"/>
    <property type="molecule type" value="Genomic_DNA"/>
</dbReference>
<dbReference type="Proteomes" id="UP000256779">
    <property type="component" value="Unassembled WGS sequence"/>
</dbReference>
<keyword evidence="1" id="KW-0812">Transmembrane</keyword>
<reference evidence="2 3" key="1">
    <citation type="submission" date="2018-07" db="EMBL/GenBank/DDBJ databases">
        <title>Genomic Encyclopedia of Type Strains, Phase IV (KMG-IV): sequencing the most valuable type-strain genomes for metagenomic binning, comparative biology and taxonomic classification.</title>
        <authorList>
            <person name="Goeker M."/>
        </authorList>
    </citation>
    <scope>NUCLEOTIDE SEQUENCE [LARGE SCALE GENOMIC DNA]</scope>
    <source>
        <strain evidence="2 3">DSM 4134</strain>
    </source>
</reference>
<keyword evidence="3" id="KW-1185">Reference proteome</keyword>
<keyword evidence="1" id="KW-0472">Membrane</keyword>
<feature type="transmembrane region" description="Helical" evidence="1">
    <location>
        <begin position="9"/>
        <end position="29"/>
    </location>
</feature>
<keyword evidence="1" id="KW-1133">Transmembrane helix</keyword>
<accession>A0A3D9L787</accession>
<dbReference type="RefSeq" id="WP_115867575.1">
    <property type="nucleotide sequence ID" value="NZ_QREG01000005.1"/>
</dbReference>